<accession>A0A933SET0</accession>
<evidence type="ECO:0000313" key="2">
    <source>
        <dbReference type="EMBL" id="MBI5169970.1"/>
    </source>
</evidence>
<name>A0A933SET0_UNCEI</name>
<reference evidence="2" key="1">
    <citation type="submission" date="2020-07" db="EMBL/GenBank/DDBJ databases">
        <title>Huge and variable diversity of episymbiotic CPR bacteria and DPANN archaea in groundwater ecosystems.</title>
        <authorList>
            <person name="He C.Y."/>
            <person name="Keren R."/>
            <person name="Whittaker M."/>
            <person name="Farag I.F."/>
            <person name="Doudna J."/>
            <person name="Cate J.H.D."/>
            <person name="Banfield J.F."/>
        </authorList>
    </citation>
    <scope>NUCLEOTIDE SEQUENCE</scope>
    <source>
        <strain evidence="2">NC_groundwater_1813_Pr3_B-0.1um_71_17</strain>
    </source>
</reference>
<gene>
    <name evidence="2" type="ORF">HZA61_10815</name>
</gene>
<comment type="caution">
    <text evidence="2">The sequence shown here is derived from an EMBL/GenBank/DDBJ whole genome shotgun (WGS) entry which is preliminary data.</text>
</comment>
<sequence length="538" mass="55170">MALAPLLAALAMLACAPAGKPIVAEVYYDANGDDTGWEFVELFNPGAAPVPLALARLEAGDGSAAARWTTRWTGAARDTIRAHGRFVVGGAKVVPAPDALVTLDLQNGPDAVRLVWPDGAVETVGWGVHEFAEYACGASAPDAPSGFSLARIPDGADTGGNAGDFRVAAPTPGVANQPERDLALVRGSLALSPASPEPSAEATLALAVIDAGSAPVAEGEGALHLDGDALAAPVTAALGALESGDTLRVRLPVRAGFAGRATLRARVALPGDEAPGNDADTLHVRVGEGPLEVTEIQVHPAQGEGEWIEVRNRSGAPLALGGITLGDRSSAPARVTLAQPLPAESLAVIAQDREAFARAFPQLDTARVARVGAWASLNNSDGADGIADVVTLRELDGLPVDVVAYSAAGVPSGVPIEKTDGEWAAASGAPGSPLAPPRAHAAVLEFEAAPRRVTAAADEVQLAWRLPWARGRVTVELFDLEGRRAAVLLHDVASTSSGERRVKLDTAREGLFVAQLRAQSGAGTLTRAVLLRVSRGRS</sequence>
<evidence type="ECO:0000256" key="1">
    <source>
        <dbReference type="SAM" id="SignalP"/>
    </source>
</evidence>
<feature type="signal peptide" evidence="1">
    <location>
        <begin position="1"/>
        <end position="20"/>
    </location>
</feature>
<dbReference type="AlphaFoldDB" id="A0A933SET0"/>
<evidence type="ECO:0000313" key="3">
    <source>
        <dbReference type="Proteomes" id="UP000696931"/>
    </source>
</evidence>
<dbReference type="Proteomes" id="UP000696931">
    <property type="component" value="Unassembled WGS sequence"/>
</dbReference>
<dbReference type="EMBL" id="JACRIW010000077">
    <property type="protein sequence ID" value="MBI5169970.1"/>
    <property type="molecule type" value="Genomic_DNA"/>
</dbReference>
<feature type="chain" id="PRO_5036912535" evidence="1">
    <location>
        <begin position="21"/>
        <end position="538"/>
    </location>
</feature>
<organism evidence="2 3">
    <name type="scientific">Eiseniibacteriota bacterium</name>
    <dbReference type="NCBI Taxonomy" id="2212470"/>
    <lineage>
        <taxon>Bacteria</taxon>
        <taxon>Candidatus Eiseniibacteriota</taxon>
    </lineage>
</organism>
<proteinExistence type="predicted"/>
<protein>
    <submittedName>
        <fullName evidence="2">Lamin tail domain-containing protein</fullName>
    </submittedName>
</protein>
<keyword evidence="1" id="KW-0732">Signal</keyword>